<accession>A0A9P0ZFR8</accession>
<dbReference type="InterPro" id="IPR038790">
    <property type="entry name" value="Med9_plant"/>
</dbReference>
<dbReference type="PANTHER" id="PTHR37188:SF1">
    <property type="entry name" value="MEDIATOR OF RNA POLYMERASE II TRANSCRIPTION SUBUNIT-RELATED"/>
    <property type="match status" value="1"/>
</dbReference>
<name>A0A9P0ZFR8_CUSEU</name>
<proteinExistence type="predicted"/>
<feature type="compositionally biased region" description="Low complexity" evidence="2">
    <location>
        <begin position="13"/>
        <end position="59"/>
    </location>
</feature>
<feature type="region of interest" description="Disordered" evidence="2">
    <location>
        <begin position="1"/>
        <end position="69"/>
    </location>
</feature>
<protein>
    <recommendedName>
        <fullName evidence="5">Mediator of RNA polymerase II transcription subunit 9</fullName>
    </recommendedName>
</protein>
<gene>
    <name evidence="3" type="ORF">CEURO_LOCUS13973</name>
</gene>
<evidence type="ECO:0000313" key="3">
    <source>
        <dbReference type="EMBL" id="CAH9097724.1"/>
    </source>
</evidence>
<dbReference type="SUPFAM" id="SSF81995">
    <property type="entry name" value="beta-sandwich domain of Sec23/24"/>
    <property type="match status" value="1"/>
</dbReference>
<evidence type="ECO:0000256" key="2">
    <source>
        <dbReference type="SAM" id="MobiDB-lite"/>
    </source>
</evidence>
<dbReference type="AlphaFoldDB" id="A0A9P0ZFR8"/>
<dbReference type="GO" id="GO:0016592">
    <property type="term" value="C:mediator complex"/>
    <property type="evidence" value="ECO:0007669"/>
    <property type="project" value="InterPro"/>
</dbReference>
<evidence type="ECO:0000313" key="4">
    <source>
        <dbReference type="Proteomes" id="UP001152484"/>
    </source>
</evidence>
<feature type="coiled-coil region" evidence="1">
    <location>
        <begin position="134"/>
        <end position="161"/>
    </location>
</feature>
<reference evidence="3" key="1">
    <citation type="submission" date="2022-07" db="EMBL/GenBank/DDBJ databases">
        <authorList>
            <person name="Macas J."/>
            <person name="Novak P."/>
            <person name="Neumann P."/>
        </authorList>
    </citation>
    <scope>NUCLEOTIDE SEQUENCE</scope>
</reference>
<dbReference type="OrthoDB" id="779656at2759"/>
<dbReference type="Proteomes" id="UP001152484">
    <property type="component" value="Unassembled WGS sequence"/>
</dbReference>
<dbReference type="PANTHER" id="PTHR37188">
    <property type="entry name" value="MEDIATOR OF RNA POLYMERASE II TRANSCRIPTION SUBUNIT-RELATED"/>
    <property type="match status" value="1"/>
</dbReference>
<comment type="caution">
    <text evidence="3">The sequence shown here is derived from an EMBL/GenBank/DDBJ whole genome shotgun (WGS) entry which is preliminary data.</text>
</comment>
<keyword evidence="4" id="KW-1185">Reference proteome</keyword>
<evidence type="ECO:0008006" key="5">
    <source>
        <dbReference type="Google" id="ProtNLM"/>
    </source>
</evidence>
<evidence type="ECO:0000256" key="1">
    <source>
        <dbReference type="SAM" id="Coils"/>
    </source>
</evidence>
<organism evidence="3 4">
    <name type="scientific">Cuscuta europaea</name>
    <name type="common">European dodder</name>
    <dbReference type="NCBI Taxonomy" id="41803"/>
    <lineage>
        <taxon>Eukaryota</taxon>
        <taxon>Viridiplantae</taxon>
        <taxon>Streptophyta</taxon>
        <taxon>Embryophyta</taxon>
        <taxon>Tracheophyta</taxon>
        <taxon>Spermatophyta</taxon>
        <taxon>Magnoliopsida</taxon>
        <taxon>eudicotyledons</taxon>
        <taxon>Gunneridae</taxon>
        <taxon>Pentapetalae</taxon>
        <taxon>asterids</taxon>
        <taxon>lamiids</taxon>
        <taxon>Solanales</taxon>
        <taxon>Convolvulaceae</taxon>
        <taxon>Cuscuteae</taxon>
        <taxon>Cuscuta</taxon>
        <taxon>Cuscuta subgen. Cuscuta</taxon>
    </lineage>
</organism>
<keyword evidence="1" id="KW-0175">Coiled coil</keyword>
<sequence>MDGYGGGSWTMIPNIQTTSNPSTPSSQDHLFLQQQQQQQQQFNQQQQQLYQQQQQQQMQTHTPPPPALQQSLASHFHLIQLVENLADVIENGTRDQHSDAMVNELKNQFDKCQQLLNSISASISSKSMQTVEGQRQKLAEAEELSNQRKELISKYKTSVEELLIKSEL</sequence>
<dbReference type="EMBL" id="CAMAPE010000035">
    <property type="protein sequence ID" value="CAH9097724.1"/>
    <property type="molecule type" value="Genomic_DNA"/>
</dbReference>